<accession>A0A9D4JC82</accession>
<proteinExistence type="predicted"/>
<reference evidence="1" key="2">
    <citation type="submission" date="2020-11" db="EMBL/GenBank/DDBJ databases">
        <authorList>
            <person name="McCartney M.A."/>
            <person name="Auch B."/>
            <person name="Kono T."/>
            <person name="Mallez S."/>
            <person name="Becker A."/>
            <person name="Gohl D.M."/>
            <person name="Silverstein K.A.T."/>
            <person name="Koren S."/>
            <person name="Bechman K.B."/>
            <person name="Herman A."/>
            <person name="Abrahante J.E."/>
            <person name="Garbe J."/>
        </authorList>
    </citation>
    <scope>NUCLEOTIDE SEQUENCE</scope>
    <source>
        <strain evidence="1">Duluth1</strain>
        <tissue evidence="1">Whole animal</tissue>
    </source>
</reference>
<evidence type="ECO:0000313" key="2">
    <source>
        <dbReference type="Proteomes" id="UP000828390"/>
    </source>
</evidence>
<dbReference type="EMBL" id="JAIWYP010000006">
    <property type="protein sequence ID" value="KAH3806480.1"/>
    <property type="molecule type" value="Genomic_DNA"/>
</dbReference>
<protein>
    <submittedName>
        <fullName evidence="1">Uncharacterized protein</fullName>
    </submittedName>
</protein>
<gene>
    <name evidence="1" type="ORF">DPMN_134800</name>
</gene>
<keyword evidence="2" id="KW-1185">Reference proteome</keyword>
<reference evidence="1" key="1">
    <citation type="journal article" date="2019" name="bioRxiv">
        <title>The Genome of the Zebra Mussel, Dreissena polymorpha: A Resource for Invasive Species Research.</title>
        <authorList>
            <person name="McCartney M.A."/>
            <person name="Auch B."/>
            <person name="Kono T."/>
            <person name="Mallez S."/>
            <person name="Zhang Y."/>
            <person name="Obille A."/>
            <person name="Becker A."/>
            <person name="Abrahante J.E."/>
            <person name="Garbe J."/>
            <person name="Badalamenti J.P."/>
            <person name="Herman A."/>
            <person name="Mangelson H."/>
            <person name="Liachko I."/>
            <person name="Sullivan S."/>
            <person name="Sone E.D."/>
            <person name="Koren S."/>
            <person name="Silverstein K.A.T."/>
            <person name="Beckman K.B."/>
            <person name="Gohl D.M."/>
        </authorList>
    </citation>
    <scope>NUCLEOTIDE SEQUENCE</scope>
    <source>
        <strain evidence="1">Duluth1</strain>
        <tissue evidence="1">Whole animal</tissue>
    </source>
</reference>
<name>A0A9D4JC82_DREPO</name>
<dbReference type="Proteomes" id="UP000828390">
    <property type="component" value="Unassembled WGS sequence"/>
</dbReference>
<organism evidence="1 2">
    <name type="scientific">Dreissena polymorpha</name>
    <name type="common">Zebra mussel</name>
    <name type="synonym">Mytilus polymorpha</name>
    <dbReference type="NCBI Taxonomy" id="45954"/>
    <lineage>
        <taxon>Eukaryota</taxon>
        <taxon>Metazoa</taxon>
        <taxon>Spiralia</taxon>
        <taxon>Lophotrochozoa</taxon>
        <taxon>Mollusca</taxon>
        <taxon>Bivalvia</taxon>
        <taxon>Autobranchia</taxon>
        <taxon>Heteroconchia</taxon>
        <taxon>Euheterodonta</taxon>
        <taxon>Imparidentia</taxon>
        <taxon>Neoheterodontei</taxon>
        <taxon>Myida</taxon>
        <taxon>Dreissenoidea</taxon>
        <taxon>Dreissenidae</taxon>
        <taxon>Dreissena</taxon>
    </lineage>
</organism>
<comment type="caution">
    <text evidence="1">The sequence shown here is derived from an EMBL/GenBank/DDBJ whole genome shotgun (WGS) entry which is preliminary data.</text>
</comment>
<sequence>MKNKLKPVTTTRCDIRDYGDGVHLEGTVGDIPVVFTTDTGASKKFYLRGSSIGLVREKSLSYLLPLVCEELEICPLRLWFEEPSDCNWDQ</sequence>
<evidence type="ECO:0000313" key="1">
    <source>
        <dbReference type="EMBL" id="KAH3806480.1"/>
    </source>
</evidence>
<dbReference type="AlphaFoldDB" id="A0A9D4JC82"/>